<evidence type="ECO:0000313" key="1">
    <source>
        <dbReference type="EMBL" id="KAK7463969.1"/>
    </source>
</evidence>
<gene>
    <name evidence="1" type="ORF">BaRGS_00038009</name>
</gene>
<dbReference type="EMBL" id="JACVVK020000594">
    <property type="protein sequence ID" value="KAK7463969.1"/>
    <property type="molecule type" value="Genomic_DNA"/>
</dbReference>
<keyword evidence="2" id="KW-1185">Reference proteome</keyword>
<accession>A0ABD0J7V4</accession>
<proteinExistence type="predicted"/>
<sequence length="86" mass="9882">MTSRPMTSCLLDRSREKYHDKSHLYETRRCLVSSHITHYFHHRRCDVTIPCWRLGGRRFRPATSASKSAGEGSVLQLGGNVMYSVV</sequence>
<evidence type="ECO:0000313" key="2">
    <source>
        <dbReference type="Proteomes" id="UP001519460"/>
    </source>
</evidence>
<comment type="caution">
    <text evidence="1">The sequence shown here is derived from an EMBL/GenBank/DDBJ whole genome shotgun (WGS) entry which is preliminary data.</text>
</comment>
<dbReference type="AlphaFoldDB" id="A0ABD0J7V4"/>
<organism evidence="1 2">
    <name type="scientific">Batillaria attramentaria</name>
    <dbReference type="NCBI Taxonomy" id="370345"/>
    <lineage>
        <taxon>Eukaryota</taxon>
        <taxon>Metazoa</taxon>
        <taxon>Spiralia</taxon>
        <taxon>Lophotrochozoa</taxon>
        <taxon>Mollusca</taxon>
        <taxon>Gastropoda</taxon>
        <taxon>Caenogastropoda</taxon>
        <taxon>Sorbeoconcha</taxon>
        <taxon>Cerithioidea</taxon>
        <taxon>Batillariidae</taxon>
        <taxon>Batillaria</taxon>
    </lineage>
</organism>
<protein>
    <submittedName>
        <fullName evidence="1">Uncharacterized protein</fullName>
    </submittedName>
</protein>
<name>A0ABD0J7V4_9CAEN</name>
<dbReference type="Proteomes" id="UP001519460">
    <property type="component" value="Unassembled WGS sequence"/>
</dbReference>
<reference evidence="1 2" key="1">
    <citation type="journal article" date="2023" name="Sci. Data">
        <title>Genome assembly of the Korean intertidal mud-creeper Batillaria attramentaria.</title>
        <authorList>
            <person name="Patra A.K."/>
            <person name="Ho P.T."/>
            <person name="Jun S."/>
            <person name="Lee S.J."/>
            <person name="Kim Y."/>
            <person name="Won Y.J."/>
        </authorList>
    </citation>
    <scope>NUCLEOTIDE SEQUENCE [LARGE SCALE GENOMIC DNA]</scope>
    <source>
        <strain evidence="1">Wonlab-2016</strain>
    </source>
</reference>